<dbReference type="HOGENOM" id="CLU_1859476_0_0_10"/>
<feature type="non-terminal residue" evidence="1">
    <location>
        <position position="1"/>
    </location>
</feature>
<name>G6B013_9BACT</name>
<dbReference type="AlphaFoldDB" id="G6B013"/>
<evidence type="ECO:0000313" key="2">
    <source>
        <dbReference type="Proteomes" id="UP000004407"/>
    </source>
</evidence>
<gene>
    <name evidence="1" type="ORF">HMPREF0673_02230</name>
</gene>
<dbReference type="EMBL" id="AFZZ01000192">
    <property type="protein sequence ID" value="EHJ38002.1"/>
    <property type="molecule type" value="Genomic_DNA"/>
</dbReference>
<organism evidence="1 2">
    <name type="scientific">Leyella stercorea DSM 18206</name>
    <dbReference type="NCBI Taxonomy" id="1002367"/>
    <lineage>
        <taxon>Bacteria</taxon>
        <taxon>Pseudomonadati</taxon>
        <taxon>Bacteroidota</taxon>
        <taxon>Bacteroidia</taxon>
        <taxon>Bacteroidales</taxon>
        <taxon>Prevotellaceae</taxon>
        <taxon>Leyella</taxon>
    </lineage>
</organism>
<comment type="caution">
    <text evidence="1">The sequence shown here is derived from an EMBL/GenBank/DDBJ whole genome shotgun (WGS) entry which is preliminary data.</text>
</comment>
<sequence>NATGILIEDDYADAKPEELEVLTHTEEVTCEVVVQHKVIHLRLHLCGGKLCVIDKSTAIADFSIEHLASAHCLVGLDDINDVVRHLIVTTPRDLLHLVVDDDWCDVVLLLEDFRCLGGEGCGGVGIGDGDNGCWWNK</sequence>
<accession>G6B013</accession>
<proteinExistence type="predicted"/>
<dbReference type="Proteomes" id="UP000004407">
    <property type="component" value="Unassembled WGS sequence"/>
</dbReference>
<evidence type="ECO:0000313" key="1">
    <source>
        <dbReference type="EMBL" id="EHJ38002.1"/>
    </source>
</evidence>
<protein>
    <submittedName>
        <fullName evidence="1">Uncharacterized protein</fullName>
    </submittedName>
</protein>
<reference evidence="1 2" key="1">
    <citation type="submission" date="2011-08" db="EMBL/GenBank/DDBJ databases">
        <authorList>
            <person name="Weinstock G."/>
            <person name="Sodergren E."/>
            <person name="Clifton S."/>
            <person name="Fulton L."/>
            <person name="Fulton B."/>
            <person name="Courtney L."/>
            <person name="Fronick C."/>
            <person name="Harrison M."/>
            <person name="Strong C."/>
            <person name="Farmer C."/>
            <person name="Delahaunty K."/>
            <person name="Markovic C."/>
            <person name="Hall O."/>
            <person name="Minx P."/>
            <person name="Tomlinson C."/>
            <person name="Mitreva M."/>
            <person name="Hou S."/>
            <person name="Chen J."/>
            <person name="Wollam A."/>
            <person name="Pepin K.H."/>
            <person name="Johnson M."/>
            <person name="Bhonagiri V."/>
            <person name="Zhang X."/>
            <person name="Suruliraj S."/>
            <person name="Warren W."/>
            <person name="Chinwalla A."/>
            <person name="Mardis E.R."/>
            <person name="Wilson R.K."/>
        </authorList>
    </citation>
    <scope>NUCLEOTIDE SEQUENCE [LARGE SCALE GENOMIC DNA]</scope>
    <source>
        <strain evidence="1 2">DSM 18206</strain>
    </source>
</reference>